<dbReference type="InterPro" id="IPR036291">
    <property type="entry name" value="NAD(P)-bd_dom_sf"/>
</dbReference>
<dbReference type="PANTHER" id="PTHR43580">
    <property type="entry name" value="OXIDOREDUCTASE GLYR1-RELATED"/>
    <property type="match status" value="1"/>
</dbReference>
<dbReference type="Gene3D" id="3.40.50.720">
    <property type="entry name" value="NAD(P)-binding Rossmann-like Domain"/>
    <property type="match status" value="1"/>
</dbReference>
<evidence type="ECO:0000259" key="3">
    <source>
        <dbReference type="Pfam" id="PF03446"/>
    </source>
</evidence>
<feature type="active site" evidence="2">
    <location>
        <position position="168"/>
    </location>
</feature>
<dbReference type="InterPro" id="IPR015815">
    <property type="entry name" value="HIBADH-related"/>
</dbReference>
<dbReference type="Proteomes" id="UP000279089">
    <property type="component" value="Unassembled WGS sequence"/>
</dbReference>
<keyword evidence="1" id="KW-0560">Oxidoreductase</keyword>
<dbReference type="RefSeq" id="WP_120516232.1">
    <property type="nucleotide sequence ID" value="NZ_QXZY01000005.1"/>
</dbReference>
<dbReference type="AlphaFoldDB" id="A0A3N4MN43"/>
<dbReference type="OrthoDB" id="9777604at2"/>
<evidence type="ECO:0000313" key="4">
    <source>
        <dbReference type="EMBL" id="RPD41470.1"/>
    </source>
</evidence>
<evidence type="ECO:0000256" key="1">
    <source>
        <dbReference type="ARBA" id="ARBA00023002"/>
    </source>
</evidence>
<organism evidence="4 5">
    <name type="scientific">Chitinophaga barathri</name>
    <dbReference type="NCBI Taxonomy" id="1647451"/>
    <lineage>
        <taxon>Bacteria</taxon>
        <taxon>Pseudomonadati</taxon>
        <taxon>Bacteroidota</taxon>
        <taxon>Chitinophagia</taxon>
        <taxon>Chitinophagales</taxon>
        <taxon>Chitinophagaceae</taxon>
        <taxon>Chitinophaga</taxon>
    </lineage>
</organism>
<dbReference type="InterPro" id="IPR008927">
    <property type="entry name" value="6-PGluconate_DH-like_C_sf"/>
</dbReference>
<dbReference type="PIRSF" id="PIRSF000103">
    <property type="entry name" value="HIBADH"/>
    <property type="match status" value="1"/>
</dbReference>
<dbReference type="PANTHER" id="PTHR43580:SF2">
    <property type="entry name" value="CYTOKINE-LIKE NUCLEAR FACTOR N-PAC"/>
    <property type="match status" value="1"/>
</dbReference>
<dbReference type="SUPFAM" id="SSF51735">
    <property type="entry name" value="NAD(P)-binding Rossmann-fold domains"/>
    <property type="match status" value="1"/>
</dbReference>
<dbReference type="Pfam" id="PF03446">
    <property type="entry name" value="NAD_binding_2"/>
    <property type="match status" value="1"/>
</dbReference>
<dbReference type="InterPro" id="IPR013328">
    <property type="entry name" value="6PGD_dom2"/>
</dbReference>
<proteinExistence type="predicted"/>
<feature type="domain" description="6-phosphogluconate dehydrogenase NADP-binding" evidence="3">
    <location>
        <begin position="4"/>
        <end position="158"/>
    </location>
</feature>
<protein>
    <submittedName>
        <fullName evidence="4">NAD(P)-dependent oxidoreductase</fullName>
    </submittedName>
</protein>
<dbReference type="EMBL" id="RMBX01000004">
    <property type="protein sequence ID" value="RPD41470.1"/>
    <property type="molecule type" value="Genomic_DNA"/>
</dbReference>
<dbReference type="InterPro" id="IPR051265">
    <property type="entry name" value="HIBADH-related_NP60_sf"/>
</dbReference>
<accession>A0A3N4MN43</accession>
<name>A0A3N4MN43_9BACT</name>
<keyword evidence="5" id="KW-1185">Reference proteome</keyword>
<dbReference type="InterPro" id="IPR006115">
    <property type="entry name" value="6PGDH_NADP-bd"/>
</dbReference>
<evidence type="ECO:0000256" key="2">
    <source>
        <dbReference type="PIRSR" id="PIRSR000103-1"/>
    </source>
</evidence>
<dbReference type="Gene3D" id="1.10.1040.10">
    <property type="entry name" value="N-(1-d-carboxylethyl)-l-norvaline Dehydrogenase, domain 2"/>
    <property type="match status" value="1"/>
</dbReference>
<dbReference type="GO" id="GO:0016491">
    <property type="term" value="F:oxidoreductase activity"/>
    <property type="evidence" value="ECO:0007669"/>
    <property type="project" value="UniProtKB-KW"/>
</dbReference>
<gene>
    <name evidence="4" type="ORF">EG028_09120</name>
</gene>
<sequence length="284" mass="30115">MARAFLGMGLLGANFVKAMLDKGEKVQIWNRSPERAQALASFGATVFTSAADAVKGAEYIHLTVKDDAAVNEVLAAAAPGLQPGAVIIDHTTTTADGARQRTKEWKDNGFTYLHAPVFMGPANAREGSGYMLVSGDQAVVEKVKPLLDKMTGKVINLGPEEGKAAGMKLIGNSFLVAFVAGLSDTLSLGKALDISAQDIGSLFDIWNPAQMLATRLQRMSSGDYSKASWELNMARKDTQIFIDTVKGKNGTLTVLPAIAAQMDKMIGEGFGASDWTVISKDAVS</sequence>
<evidence type="ECO:0000313" key="5">
    <source>
        <dbReference type="Proteomes" id="UP000279089"/>
    </source>
</evidence>
<dbReference type="GO" id="GO:0050661">
    <property type="term" value="F:NADP binding"/>
    <property type="evidence" value="ECO:0007669"/>
    <property type="project" value="InterPro"/>
</dbReference>
<dbReference type="SUPFAM" id="SSF48179">
    <property type="entry name" value="6-phosphogluconate dehydrogenase C-terminal domain-like"/>
    <property type="match status" value="1"/>
</dbReference>
<reference evidence="5" key="1">
    <citation type="submission" date="2018-11" db="EMBL/GenBank/DDBJ databases">
        <title>Chitinophaga lutea sp.nov., isolate from arsenic contaminated soil.</title>
        <authorList>
            <person name="Zong Y."/>
        </authorList>
    </citation>
    <scope>NUCLEOTIDE SEQUENCE [LARGE SCALE GENOMIC DNA]</scope>
    <source>
        <strain evidence="5">YLT18</strain>
    </source>
</reference>
<comment type="caution">
    <text evidence="4">The sequence shown here is derived from an EMBL/GenBank/DDBJ whole genome shotgun (WGS) entry which is preliminary data.</text>
</comment>